<protein>
    <submittedName>
        <fullName evidence="1">Uncharacterized protein</fullName>
    </submittedName>
</protein>
<dbReference type="OrthoDB" id="4149149at2759"/>
<proteinExistence type="predicted"/>
<dbReference type="Proteomes" id="UP001152592">
    <property type="component" value="Unassembled WGS sequence"/>
</dbReference>
<organism evidence="1 2">
    <name type="scientific">Penicillium salamii</name>
    <dbReference type="NCBI Taxonomy" id="1612424"/>
    <lineage>
        <taxon>Eukaryota</taxon>
        <taxon>Fungi</taxon>
        <taxon>Dikarya</taxon>
        <taxon>Ascomycota</taxon>
        <taxon>Pezizomycotina</taxon>
        <taxon>Eurotiomycetes</taxon>
        <taxon>Eurotiomycetidae</taxon>
        <taxon>Eurotiales</taxon>
        <taxon>Aspergillaceae</taxon>
        <taxon>Penicillium</taxon>
    </lineage>
</organism>
<accession>A0A9W4K2Q0</accession>
<evidence type="ECO:0000313" key="1">
    <source>
        <dbReference type="EMBL" id="CAG8428715.1"/>
    </source>
</evidence>
<dbReference type="EMBL" id="CAJVPD010000303">
    <property type="protein sequence ID" value="CAG8428715.1"/>
    <property type="molecule type" value="Genomic_DNA"/>
</dbReference>
<sequence length="251" mass="29032">MNLHLPLHPTMDQRSLRTNVDLMILDYLLALSISGMVAVINKEKTPDEVNWLVEAAQNFCGLIAVHQVESPLPWDLDIKIRIFHLVNLFRAWEPPKDRTLDTFVPLSEVAMQFMDLCRQASETVSWNRWFDLGARFMTHAILEESTRLPEPLDRLRQWETKNNLIDAHWEVSRTFFLEHIPPPYGTAGPATREELDGLFPLSELESEFAGFVDDFMDVLDAPLLLQLEQGHLEGLTREDTCRIRDHCTRTL</sequence>
<comment type="caution">
    <text evidence="1">The sequence shown here is derived from an EMBL/GenBank/DDBJ whole genome shotgun (WGS) entry which is preliminary data.</text>
</comment>
<dbReference type="AlphaFoldDB" id="A0A9W4K2Q0"/>
<evidence type="ECO:0000313" key="2">
    <source>
        <dbReference type="Proteomes" id="UP001152592"/>
    </source>
</evidence>
<reference evidence="1" key="1">
    <citation type="submission" date="2021-07" db="EMBL/GenBank/DDBJ databases">
        <authorList>
            <person name="Branca A.L. A."/>
        </authorList>
    </citation>
    <scope>NUCLEOTIDE SEQUENCE</scope>
</reference>
<name>A0A9W4K2Q0_9EURO</name>
<gene>
    <name evidence="1" type="ORF">PSALAMII_LOCUS10650</name>
</gene>